<evidence type="ECO:0000313" key="1">
    <source>
        <dbReference type="EMBL" id="KAI0091249.1"/>
    </source>
</evidence>
<evidence type="ECO:0000313" key="2">
    <source>
        <dbReference type="Proteomes" id="UP001055072"/>
    </source>
</evidence>
<proteinExistence type="predicted"/>
<comment type="caution">
    <text evidence="1">The sequence shown here is derived from an EMBL/GenBank/DDBJ whole genome shotgun (WGS) entry which is preliminary data.</text>
</comment>
<organism evidence="1 2">
    <name type="scientific">Irpex rosettiformis</name>
    <dbReference type="NCBI Taxonomy" id="378272"/>
    <lineage>
        <taxon>Eukaryota</taxon>
        <taxon>Fungi</taxon>
        <taxon>Dikarya</taxon>
        <taxon>Basidiomycota</taxon>
        <taxon>Agaricomycotina</taxon>
        <taxon>Agaricomycetes</taxon>
        <taxon>Polyporales</taxon>
        <taxon>Irpicaceae</taxon>
        <taxon>Irpex</taxon>
    </lineage>
</organism>
<dbReference type="EMBL" id="MU274906">
    <property type="protein sequence ID" value="KAI0091249.1"/>
    <property type="molecule type" value="Genomic_DNA"/>
</dbReference>
<sequence>MSNHTISSALAQLPTEPCPLHDPQVDSTAVHPGPLTLEGPRDLLPVSVEDTIAVHDTSFLRALTSQFNSNIFVSAVMFGPLNTMRMMPDISHNVILRPMSTIALITDTAALICALIIRIRLYYLKRRGREDDFGQVSGLISVSSFPGSSPLSSLNSRTN</sequence>
<reference evidence="1" key="1">
    <citation type="journal article" date="2021" name="Environ. Microbiol.">
        <title>Gene family expansions and transcriptome signatures uncover fungal adaptations to wood decay.</title>
        <authorList>
            <person name="Hage H."/>
            <person name="Miyauchi S."/>
            <person name="Viragh M."/>
            <person name="Drula E."/>
            <person name="Min B."/>
            <person name="Chaduli D."/>
            <person name="Navarro D."/>
            <person name="Favel A."/>
            <person name="Norest M."/>
            <person name="Lesage-Meessen L."/>
            <person name="Balint B."/>
            <person name="Merenyi Z."/>
            <person name="de Eugenio L."/>
            <person name="Morin E."/>
            <person name="Martinez A.T."/>
            <person name="Baldrian P."/>
            <person name="Stursova M."/>
            <person name="Martinez M.J."/>
            <person name="Novotny C."/>
            <person name="Magnuson J.K."/>
            <person name="Spatafora J.W."/>
            <person name="Maurice S."/>
            <person name="Pangilinan J."/>
            <person name="Andreopoulos W."/>
            <person name="LaButti K."/>
            <person name="Hundley H."/>
            <person name="Na H."/>
            <person name="Kuo A."/>
            <person name="Barry K."/>
            <person name="Lipzen A."/>
            <person name="Henrissat B."/>
            <person name="Riley R."/>
            <person name="Ahrendt S."/>
            <person name="Nagy L.G."/>
            <person name="Grigoriev I.V."/>
            <person name="Martin F."/>
            <person name="Rosso M.N."/>
        </authorList>
    </citation>
    <scope>NUCLEOTIDE SEQUENCE</scope>
    <source>
        <strain evidence="1">CBS 384.51</strain>
    </source>
</reference>
<dbReference type="Proteomes" id="UP001055072">
    <property type="component" value="Unassembled WGS sequence"/>
</dbReference>
<name>A0ACB8UAI6_9APHY</name>
<accession>A0ACB8UAI6</accession>
<keyword evidence="2" id="KW-1185">Reference proteome</keyword>
<gene>
    <name evidence="1" type="ORF">BDY19DRAFT_692840</name>
</gene>
<protein>
    <submittedName>
        <fullName evidence="1">Uncharacterized protein</fullName>
    </submittedName>
</protein>